<evidence type="ECO:0000256" key="3">
    <source>
        <dbReference type="ARBA" id="ARBA00022840"/>
    </source>
</evidence>
<name>A0ABR2JDV6_9EUKA</name>
<keyword evidence="7" id="KW-1185">Reference proteome</keyword>
<evidence type="ECO:0000256" key="4">
    <source>
        <dbReference type="ARBA" id="ARBA00041448"/>
    </source>
</evidence>
<dbReference type="PANTHER" id="PTHR12241">
    <property type="entry name" value="TUBULIN POLYGLUTAMYLASE"/>
    <property type="match status" value="1"/>
</dbReference>
<dbReference type="EMBL" id="JAPFFF010000012">
    <property type="protein sequence ID" value="KAK8875762.1"/>
    <property type="molecule type" value="Genomic_DNA"/>
</dbReference>
<protein>
    <recommendedName>
        <fullName evidence="4">Tubulin--tyrosine ligase-like protein 5</fullName>
    </recommendedName>
</protein>
<dbReference type="SUPFAM" id="SSF56059">
    <property type="entry name" value="Glutathione synthetase ATP-binding domain-like"/>
    <property type="match status" value="1"/>
</dbReference>
<evidence type="ECO:0000313" key="6">
    <source>
        <dbReference type="EMBL" id="KAK8875762.1"/>
    </source>
</evidence>
<keyword evidence="2" id="KW-0547">Nucleotide-binding</keyword>
<evidence type="ECO:0000256" key="5">
    <source>
        <dbReference type="ARBA" id="ARBA00049274"/>
    </source>
</evidence>
<sequence length="526" mass="61086">MACFLMFSNVPLPFNYVQVPSLEDSPNQRQKPLILYVHKVITPLTINAFRHAGFIVTKTPDHFNASWGRQFHTKEYQSCASWQKINHFAGAFLMGRKDNFHKVMKELHQRIGDDSGFYPKSFLLQNEIHEAESIFSSYHQWIFKPCASSRGRGIHIISSVDNKIPTCKGILQQYIDKPLLITGRKFDIRLYVLVTSISPLKIYIHQSGLGRFATHQYVCGGDSSDLQMHLTNFSLNKGSNDFISSNDDNESIENSKWSLDFLLDHLRSLSIDTKKLMNDIEKVVISSLIAGACQIRSHHRNLIKHRHTSYEIYGFDILLDENLKPYIIEINISPSMCADSLLDKKLKSVLLNDLIKMARIIDCDCSSNMNNLGPCPGIDMYDAECENSLTNERIESVEMGKVRPWDDPVFADFRFVRDFIEEKNIQSNFRRIFPRRKTIDDFYSCFDHLQYEDIVLRDFIAFSSDERFEVLRRSWNVYEIPMRKINENVKQLENELQLPKEEEGEAIFKDNIADEVINFSEDKEEE</sequence>
<keyword evidence="1" id="KW-0436">Ligase</keyword>
<evidence type="ECO:0000313" key="7">
    <source>
        <dbReference type="Proteomes" id="UP001470230"/>
    </source>
</evidence>
<dbReference type="PROSITE" id="PS51221">
    <property type="entry name" value="TTL"/>
    <property type="match status" value="1"/>
</dbReference>
<gene>
    <name evidence="6" type="ORF">M9Y10_005937</name>
</gene>
<accession>A0ABR2JDV6</accession>
<reference evidence="6 7" key="1">
    <citation type="submission" date="2024-04" db="EMBL/GenBank/DDBJ databases">
        <title>Tritrichomonas musculus Genome.</title>
        <authorList>
            <person name="Alves-Ferreira E."/>
            <person name="Grigg M."/>
            <person name="Lorenzi H."/>
            <person name="Galac M."/>
        </authorList>
    </citation>
    <scope>NUCLEOTIDE SEQUENCE [LARGE SCALE GENOMIC DNA]</scope>
    <source>
        <strain evidence="6 7">EAF2021</strain>
    </source>
</reference>
<organism evidence="6 7">
    <name type="scientific">Tritrichomonas musculus</name>
    <dbReference type="NCBI Taxonomy" id="1915356"/>
    <lineage>
        <taxon>Eukaryota</taxon>
        <taxon>Metamonada</taxon>
        <taxon>Parabasalia</taxon>
        <taxon>Tritrichomonadida</taxon>
        <taxon>Tritrichomonadidae</taxon>
        <taxon>Tritrichomonas</taxon>
    </lineage>
</organism>
<dbReference type="PANTHER" id="PTHR12241:SF145">
    <property type="entry name" value="TUBULIN POLYGLUTAMYLASE TTLL5"/>
    <property type="match status" value="1"/>
</dbReference>
<proteinExistence type="predicted"/>
<keyword evidence="3" id="KW-0067">ATP-binding</keyword>
<evidence type="ECO:0000256" key="2">
    <source>
        <dbReference type="ARBA" id="ARBA00022741"/>
    </source>
</evidence>
<dbReference type="Gene3D" id="3.30.470.20">
    <property type="entry name" value="ATP-grasp fold, B domain"/>
    <property type="match status" value="1"/>
</dbReference>
<dbReference type="Proteomes" id="UP001470230">
    <property type="component" value="Unassembled WGS sequence"/>
</dbReference>
<dbReference type="InterPro" id="IPR004344">
    <property type="entry name" value="TTL/TTLL_fam"/>
</dbReference>
<comment type="catalytic activity">
    <reaction evidence="5">
        <text>L-glutamyl-[protein] + L-glutamate + ATP = gamma-L-glutamyl-L-glutamyl-[protein] + ADP + phosphate + H(+)</text>
        <dbReference type="Rhea" id="RHEA:60144"/>
        <dbReference type="Rhea" id="RHEA-COMP:10208"/>
        <dbReference type="Rhea" id="RHEA-COMP:15517"/>
        <dbReference type="ChEBI" id="CHEBI:15378"/>
        <dbReference type="ChEBI" id="CHEBI:29973"/>
        <dbReference type="ChEBI" id="CHEBI:29985"/>
        <dbReference type="ChEBI" id="CHEBI:30616"/>
        <dbReference type="ChEBI" id="CHEBI:43474"/>
        <dbReference type="ChEBI" id="CHEBI:143622"/>
        <dbReference type="ChEBI" id="CHEBI:456216"/>
    </reaction>
    <physiologicalReaction direction="left-to-right" evidence="5">
        <dbReference type="Rhea" id="RHEA:60145"/>
    </physiologicalReaction>
</comment>
<dbReference type="Pfam" id="PF03133">
    <property type="entry name" value="TTL"/>
    <property type="match status" value="1"/>
</dbReference>
<comment type="caution">
    <text evidence="6">The sequence shown here is derived from an EMBL/GenBank/DDBJ whole genome shotgun (WGS) entry which is preliminary data.</text>
</comment>
<evidence type="ECO:0000256" key="1">
    <source>
        <dbReference type="ARBA" id="ARBA00022598"/>
    </source>
</evidence>